<feature type="binding site" evidence="8">
    <location>
        <position position="70"/>
    </location>
    <ligand>
        <name>Mg(2+)</name>
        <dbReference type="ChEBI" id="CHEBI:18420"/>
    </ligand>
</feature>
<dbReference type="Proteomes" id="UP000006545">
    <property type="component" value="Chromosome"/>
</dbReference>
<keyword evidence="12" id="KW-1185">Reference proteome</keyword>
<dbReference type="SMART" id="SM00535">
    <property type="entry name" value="RIBOc"/>
    <property type="match status" value="1"/>
</dbReference>
<keyword evidence="3 8" id="KW-0507">mRNA processing</keyword>
<dbReference type="GO" id="GO:0005737">
    <property type="term" value="C:cytoplasm"/>
    <property type="evidence" value="ECO:0007669"/>
    <property type="project" value="UniProtKB-SubCell"/>
</dbReference>
<dbReference type="GO" id="GO:0003725">
    <property type="term" value="F:double-stranded RNA binding"/>
    <property type="evidence" value="ECO:0007669"/>
    <property type="project" value="TreeGrafter"/>
</dbReference>
<comment type="similarity">
    <text evidence="2">Belongs to the ribonuclease III family.</text>
</comment>
<dbReference type="OrthoDB" id="9805026at2"/>
<feature type="active site" evidence="8">
    <location>
        <position position="142"/>
    </location>
</feature>
<dbReference type="PANTHER" id="PTHR11207">
    <property type="entry name" value="RIBONUCLEASE III"/>
    <property type="match status" value="1"/>
</dbReference>
<evidence type="ECO:0000313" key="11">
    <source>
        <dbReference type="EMBL" id="AEE12258.1"/>
    </source>
</evidence>
<dbReference type="Pfam" id="PF00035">
    <property type="entry name" value="dsrm"/>
    <property type="match status" value="1"/>
</dbReference>
<dbReference type="STRING" id="879243.Poras_0304"/>
<evidence type="ECO:0000256" key="1">
    <source>
        <dbReference type="ARBA" id="ARBA00000109"/>
    </source>
</evidence>
<dbReference type="GO" id="GO:0006364">
    <property type="term" value="P:rRNA processing"/>
    <property type="evidence" value="ECO:0007669"/>
    <property type="project" value="UniProtKB-UniRule"/>
</dbReference>
<keyword evidence="4 8" id="KW-0540">Nuclease</keyword>
<evidence type="ECO:0000256" key="3">
    <source>
        <dbReference type="ARBA" id="ARBA00022664"/>
    </source>
</evidence>
<dbReference type="SUPFAM" id="SSF54768">
    <property type="entry name" value="dsRNA-binding domain-like"/>
    <property type="match status" value="1"/>
</dbReference>
<evidence type="ECO:0000256" key="4">
    <source>
        <dbReference type="ARBA" id="ARBA00022722"/>
    </source>
</evidence>
<comment type="catalytic activity">
    <reaction evidence="1 8">
        <text>Endonucleolytic cleavage to 5'-phosphomonoester.</text>
        <dbReference type="EC" id="3.1.26.3"/>
    </reaction>
</comment>
<dbReference type="NCBIfam" id="TIGR02191">
    <property type="entry name" value="RNaseIII"/>
    <property type="match status" value="1"/>
</dbReference>
<dbReference type="GO" id="GO:0004525">
    <property type="term" value="F:ribonuclease III activity"/>
    <property type="evidence" value="ECO:0007669"/>
    <property type="project" value="UniProtKB-UniRule"/>
</dbReference>
<reference evidence="12" key="1">
    <citation type="submission" date="2011-04" db="EMBL/GenBank/DDBJ databases">
        <title>The complete genome of Porphyromonas asaccharolytica DSM 20707.</title>
        <authorList>
            <person name="Lucas S."/>
            <person name="Han J."/>
            <person name="Lapidus A."/>
            <person name="Bruce D."/>
            <person name="Goodwin L."/>
            <person name="Pitluck S."/>
            <person name="Peters L."/>
            <person name="Kyrpides N."/>
            <person name="Mavromatis K."/>
            <person name="Ivanova N."/>
            <person name="Ovchinnikova G."/>
            <person name="Pagani I."/>
            <person name="Lu M."/>
            <person name="Detter J.C."/>
            <person name="Tapia R."/>
            <person name="Han C."/>
            <person name="Land M."/>
            <person name="Hauser L."/>
            <person name="Markowitz V."/>
            <person name="Cheng J.-F."/>
            <person name="Hugenholtz P."/>
            <person name="Woyke T."/>
            <person name="Wu D."/>
            <person name="Gronow S."/>
            <person name="Wellnitz S."/>
            <person name="Brambilla E."/>
            <person name="Klenk H.-P."/>
            <person name="Eisen J.A."/>
        </authorList>
    </citation>
    <scope>NUCLEOTIDE SEQUENCE [LARGE SCALE GENOMIC DNA]</scope>
    <source>
        <strain evidence="12">ATCC 25260 / DSM 20707 / VPI 4198</strain>
    </source>
</reference>
<protein>
    <recommendedName>
        <fullName evidence="8">Ribonuclease 3</fullName>
        <ecNumber evidence="8">3.1.26.3</ecNumber>
    </recommendedName>
    <alternativeName>
        <fullName evidence="8">Ribonuclease III</fullName>
        <shortName evidence="8">RNase III</shortName>
    </alternativeName>
</protein>
<keyword evidence="8" id="KW-0819">tRNA processing</keyword>
<evidence type="ECO:0000259" key="9">
    <source>
        <dbReference type="PROSITE" id="PS50137"/>
    </source>
</evidence>
<evidence type="ECO:0000259" key="10">
    <source>
        <dbReference type="PROSITE" id="PS50142"/>
    </source>
</evidence>
<dbReference type="SUPFAM" id="SSF69065">
    <property type="entry name" value="RNase III domain-like"/>
    <property type="match status" value="1"/>
</dbReference>
<dbReference type="AlphaFoldDB" id="F4KMD9"/>
<dbReference type="PROSITE" id="PS50142">
    <property type="entry name" value="RNASE_3_2"/>
    <property type="match status" value="1"/>
</dbReference>
<comment type="subcellular location">
    <subcellularLocation>
        <location evidence="8">Cytoplasm</location>
    </subcellularLocation>
</comment>
<dbReference type="CDD" id="cd00593">
    <property type="entry name" value="RIBOc"/>
    <property type="match status" value="1"/>
</dbReference>
<feature type="binding site" evidence="8">
    <location>
        <position position="142"/>
    </location>
    <ligand>
        <name>Mg(2+)</name>
        <dbReference type="ChEBI" id="CHEBI:18420"/>
    </ligand>
</feature>
<comment type="cofactor">
    <cofactor evidence="8">
        <name>Mg(2+)</name>
        <dbReference type="ChEBI" id="CHEBI:18420"/>
    </cofactor>
</comment>
<feature type="domain" description="DRBM" evidence="9">
    <location>
        <begin position="182"/>
        <end position="249"/>
    </location>
</feature>
<dbReference type="CDD" id="cd10845">
    <property type="entry name" value="DSRM_RNAse_III_family"/>
    <property type="match status" value="1"/>
</dbReference>
<dbReference type="InterPro" id="IPR014720">
    <property type="entry name" value="dsRBD_dom"/>
</dbReference>
<dbReference type="HOGENOM" id="CLU_000907_1_0_10"/>
<dbReference type="GO" id="GO:0019843">
    <property type="term" value="F:rRNA binding"/>
    <property type="evidence" value="ECO:0007669"/>
    <property type="project" value="UniProtKB-KW"/>
</dbReference>
<dbReference type="eggNOG" id="COG0571">
    <property type="taxonomic scope" value="Bacteria"/>
</dbReference>
<evidence type="ECO:0000256" key="5">
    <source>
        <dbReference type="ARBA" id="ARBA00022759"/>
    </source>
</evidence>
<dbReference type="PANTHER" id="PTHR11207:SF0">
    <property type="entry name" value="RIBONUCLEASE 3"/>
    <property type="match status" value="1"/>
</dbReference>
<gene>
    <name evidence="8" type="primary">rnc</name>
    <name evidence="11" type="ordered locus">Poras_0304</name>
</gene>
<dbReference type="InterPro" id="IPR000999">
    <property type="entry name" value="RNase_III_dom"/>
</dbReference>
<organism evidence="11 12">
    <name type="scientific">Porphyromonas asaccharolytica (strain ATCC 25260 / DSM 20707 / BCRC 10618 / CCUG 7834 / JCM 6326 / LMG 13178 / VPI 4198 / B440)</name>
    <name type="common">Bacteroides asaccharolyticus</name>
    <dbReference type="NCBI Taxonomy" id="879243"/>
    <lineage>
        <taxon>Bacteria</taxon>
        <taxon>Pseudomonadati</taxon>
        <taxon>Bacteroidota</taxon>
        <taxon>Bacteroidia</taxon>
        <taxon>Bacteroidales</taxon>
        <taxon>Porphyromonadaceae</taxon>
        <taxon>Porphyromonas</taxon>
    </lineage>
</organism>
<keyword evidence="8" id="KW-0699">rRNA-binding</keyword>
<dbReference type="InterPro" id="IPR011907">
    <property type="entry name" value="RNase_III"/>
</dbReference>
<keyword evidence="7 8" id="KW-0694">RNA-binding</keyword>
<comment type="subunit">
    <text evidence="8">Homodimer.</text>
</comment>
<evidence type="ECO:0000256" key="8">
    <source>
        <dbReference type="HAMAP-Rule" id="MF_00104"/>
    </source>
</evidence>
<dbReference type="HAMAP" id="MF_00104">
    <property type="entry name" value="RNase_III"/>
    <property type="match status" value="1"/>
</dbReference>
<keyword evidence="5 8" id="KW-0255">Endonuclease</keyword>
<evidence type="ECO:0000313" key="12">
    <source>
        <dbReference type="Proteomes" id="UP000006545"/>
    </source>
</evidence>
<dbReference type="EMBL" id="CP002689">
    <property type="protein sequence ID" value="AEE12258.1"/>
    <property type="molecule type" value="Genomic_DNA"/>
</dbReference>
<comment type="function">
    <text evidence="8">Digests double-stranded RNA. Involved in the processing of primary rRNA transcript to yield the immediate precursors to the large and small rRNAs (23S and 16S). Processes some mRNAs, and tRNAs when they are encoded in the rRNA operon. Processes pre-crRNA and tracrRNA of type II CRISPR loci if present in the organism.</text>
</comment>
<dbReference type="Pfam" id="PF14622">
    <property type="entry name" value="Ribonucleas_3_3"/>
    <property type="match status" value="1"/>
</dbReference>
<dbReference type="SMART" id="SM00358">
    <property type="entry name" value="DSRM"/>
    <property type="match status" value="1"/>
</dbReference>
<dbReference type="GO" id="GO:0046872">
    <property type="term" value="F:metal ion binding"/>
    <property type="evidence" value="ECO:0007669"/>
    <property type="project" value="UniProtKB-KW"/>
</dbReference>
<dbReference type="Gene3D" id="1.10.1520.10">
    <property type="entry name" value="Ribonuclease III domain"/>
    <property type="match status" value="1"/>
</dbReference>
<keyword evidence="6 8" id="KW-0378">Hydrolase</keyword>
<dbReference type="PROSITE" id="PS00517">
    <property type="entry name" value="RNASE_3_1"/>
    <property type="match status" value="1"/>
</dbReference>
<keyword evidence="8" id="KW-0479">Metal-binding</keyword>
<keyword evidence="8" id="KW-0460">Magnesium</keyword>
<evidence type="ECO:0000256" key="7">
    <source>
        <dbReference type="ARBA" id="ARBA00022884"/>
    </source>
</evidence>
<feature type="domain" description="RNase III" evidence="10">
    <location>
        <begin position="28"/>
        <end position="153"/>
    </location>
</feature>
<evidence type="ECO:0000256" key="6">
    <source>
        <dbReference type="ARBA" id="ARBA00022801"/>
    </source>
</evidence>
<dbReference type="GO" id="GO:0008033">
    <property type="term" value="P:tRNA processing"/>
    <property type="evidence" value="ECO:0007669"/>
    <property type="project" value="UniProtKB-KW"/>
</dbReference>
<dbReference type="EC" id="3.1.26.3" evidence="8"/>
<dbReference type="PROSITE" id="PS50137">
    <property type="entry name" value="DS_RBD"/>
    <property type="match status" value="1"/>
</dbReference>
<dbReference type="Gene3D" id="3.30.160.20">
    <property type="match status" value="1"/>
</dbReference>
<dbReference type="InterPro" id="IPR036389">
    <property type="entry name" value="RNase_III_sf"/>
</dbReference>
<dbReference type="GO" id="GO:0010468">
    <property type="term" value="P:regulation of gene expression"/>
    <property type="evidence" value="ECO:0007669"/>
    <property type="project" value="TreeGrafter"/>
</dbReference>
<dbReference type="KEGG" id="pah:Poras_0304"/>
<proteinExistence type="inferred from homology"/>
<feature type="binding site" evidence="8">
    <location>
        <position position="139"/>
    </location>
    <ligand>
        <name>Mg(2+)</name>
        <dbReference type="ChEBI" id="CHEBI:18420"/>
    </ligand>
</feature>
<name>F4KMD9_PORAD</name>
<sequence length="259" mass="29908">MWLQELSERWQHWWSNLRGDNSQRTPNLTTLFDRIGIVPVRTDLYLLAMRHRSCSIVGEEGEKLNNERLEFLGDAVLEASICTYLYQLHPTWDEGELSKCKSSLVSRPVNNEVGRRLHLERYIIMVPSALDNSVDIYGNTVEALIGAIYLDQGYARTQEFVRDFILPTYRDMQAHTVASIQNYKSELIEWVQKHHLSHEFRLEEHEMAPHDHFIYSVWIDGKPVGRGAGSSKKRAQQEAARDTLKLLQQAYSAIQSHGG</sequence>
<dbReference type="GO" id="GO:0006397">
    <property type="term" value="P:mRNA processing"/>
    <property type="evidence" value="ECO:0007669"/>
    <property type="project" value="UniProtKB-UniRule"/>
</dbReference>
<accession>F4KMD9</accession>
<keyword evidence="8" id="KW-0963">Cytoplasm</keyword>
<keyword evidence="8" id="KW-0698">rRNA processing</keyword>
<evidence type="ECO:0000256" key="2">
    <source>
        <dbReference type="ARBA" id="ARBA00010183"/>
    </source>
</evidence>
<feature type="active site" evidence="8">
    <location>
        <position position="74"/>
    </location>
</feature>